<dbReference type="RefSeq" id="WP_153923751.1">
    <property type="nucleotide sequence ID" value="NZ_JACRWE010000002.1"/>
</dbReference>
<dbReference type="Pfam" id="PF20990">
    <property type="entry name" value="DUF2207_C"/>
    <property type="match status" value="1"/>
</dbReference>
<feature type="chain" id="PRO_5046698003" evidence="2">
    <location>
        <begin position="28"/>
        <end position="804"/>
    </location>
</feature>
<dbReference type="InterPro" id="IPR018702">
    <property type="entry name" value="DUF2207"/>
</dbReference>
<feature type="transmembrane region" description="Helical" evidence="1">
    <location>
        <begin position="588"/>
        <end position="610"/>
    </location>
</feature>
<keyword evidence="1" id="KW-0472">Membrane</keyword>
<proteinExistence type="predicted"/>
<feature type="domain" description="Predicted membrane protein YciQ-like C-terminal" evidence="4">
    <location>
        <begin position="612"/>
        <end position="728"/>
    </location>
</feature>
<sequence>MKKNKSILAVLLITILAINLNLCKVKAEDTGYYIKDMDVQVNVNDKREYKITETIQVNFNEDRHGIIRSIPTYTDLEDYKITNISVEGAPYEIEDDENLQIRIGDEDETVIGEKTYKVKYTIETYNDEQPEGDYIYLNVLGTEWDTYIEHFTSTITYPQGANLENITITDGEYGSTNRDYVDYTTKGNTIKIESKEIISEYCGVTVNAMLNEGTFKNAPMREYPYTIKSDIINAEITKEKEYLIDREFTIEVNKDYKYDFFNHIYLWDVRNEDKDYIEDIKVDNPNISINTLNNSVSFPSDAGTYKFKISYKIIPTMNSRINFAIADYLREGKTEKIDVNIKSPFKIDSYGIKFNEKGVNIGTDRYKIEEGEKSVHFYTLNNINVGESINIYLNIDKALFSRELPVISKVITFGSPILLVALVLLYMKNKDKNHFITSVEFYPPKNMNSAEVAYAFREYVTTKDITTLLFYWASQNHIKITMKKNDKFILTKISELDDSHKLYEKELFRKIFECGDGETVTNTDLEGNIYDAVVKSTGSVRGIFKDDKKLRVTSSFFLGFGLTLLSSLPIVLSGILDGEISHWARGESYAIVLFGIAVLIVFYGILHLFNKKRYTEKGKKKATVTLVTLGVLYALIFIVLFSFTDLPMSIIILSIIVSFSGMAMSSFIPRRTDYGREILEQIIGFRNFVEVAEKDRLEALLEEDPEYFYNTLPYAHVLGVTKKWADKFEGITMQNPTFYETYYPMNNVYMMTYLMDDLNKVNETLTHTNDSSNGGSGGGFGGGGGFSGGGFSGGGAGGGGGSSW</sequence>
<feature type="transmembrane region" description="Helical" evidence="1">
    <location>
        <begin position="622"/>
        <end position="643"/>
    </location>
</feature>
<feature type="transmembrane region" description="Helical" evidence="1">
    <location>
        <begin position="649"/>
        <end position="668"/>
    </location>
</feature>
<evidence type="ECO:0000259" key="4">
    <source>
        <dbReference type="Pfam" id="PF20990"/>
    </source>
</evidence>
<dbReference type="Pfam" id="PF09972">
    <property type="entry name" value="DUF2207"/>
    <property type="match status" value="1"/>
</dbReference>
<dbReference type="EMBL" id="JACRWE010000002">
    <property type="protein sequence ID" value="MBC5995849.1"/>
    <property type="molecule type" value="Genomic_DNA"/>
</dbReference>
<evidence type="ECO:0000256" key="2">
    <source>
        <dbReference type="SAM" id="SignalP"/>
    </source>
</evidence>
<comment type="caution">
    <text evidence="5">The sequence shown here is derived from an EMBL/GenBank/DDBJ whole genome shotgun (WGS) entry which is preliminary data.</text>
</comment>
<feature type="transmembrane region" description="Helical" evidence="1">
    <location>
        <begin position="555"/>
        <end position="576"/>
    </location>
</feature>
<gene>
    <name evidence="5" type="ORF">H8923_03685</name>
</gene>
<feature type="domain" description="DUF2207" evidence="3">
    <location>
        <begin position="34"/>
        <end position="185"/>
    </location>
</feature>
<accession>A0ABR7JLR4</accession>
<keyword evidence="2" id="KW-0732">Signal</keyword>
<evidence type="ECO:0000313" key="6">
    <source>
        <dbReference type="Proteomes" id="UP000609849"/>
    </source>
</evidence>
<feature type="transmembrane region" description="Helical" evidence="1">
    <location>
        <begin position="406"/>
        <end position="427"/>
    </location>
</feature>
<keyword evidence="1" id="KW-1133">Transmembrane helix</keyword>
<evidence type="ECO:0000259" key="3">
    <source>
        <dbReference type="Pfam" id="PF09972"/>
    </source>
</evidence>
<organism evidence="5 6">
    <name type="scientific">Romboutsia faecis</name>
    <dbReference type="NCBI Taxonomy" id="2764597"/>
    <lineage>
        <taxon>Bacteria</taxon>
        <taxon>Bacillati</taxon>
        <taxon>Bacillota</taxon>
        <taxon>Clostridia</taxon>
        <taxon>Peptostreptococcales</taxon>
        <taxon>Peptostreptococcaceae</taxon>
        <taxon>Romboutsia</taxon>
    </lineage>
</organism>
<feature type="signal peptide" evidence="2">
    <location>
        <begin position="1"/>
        <end position="27"/>
    </location>
</feature>
<evidence type="ECO:0000313" key="5">
    <source>
        <dbReference type="EMBL" id="MBC5995849.1"/>
    </source>
</evidence>
<keyword evidence="6" id="KW-1185">Reference proteome</keyword>
<evidence type="ECO:0000256" key="1">
    <source>
        <dbReference type="SAM" id="Phobius"/>
    </source>
</evidence>
<dbReference type="InterPro" id="IPR048389">
    <property type="entry name" value="YciQ-like_C"/>
</dbReference>
<keyword evidence="1" id="KW-0812">Transmembrane</keyword>
<reference evidence="5 6" key="1">
    <citation type="submission" date="2020-08" db="EMBL/GenBank/DDBJ databases">
        <authorList>
            <person name="Liu C."/>
            <person name="Sun Q."/>
        </authorList>
    </citation>
    <scope>NUCLEOTIDE SEQUENCE [LARGE SCALE GENOMIC DNA]</scope>
    <source>
        <strain evidence="5 6">NSJ-18</strain>
    </source>
</reference>
<protein>
    <submittedName>
        <fullName evidence="5">DUF2207 domain-containing protein</fullName>
    </submittedName>
</protein>
<dbReference type="Proteomes" id="UP000609849">
    <property type="component" value="Unassembled WGS sequence"/>
</dbReference>
<name>A0ABR7JLR4_9FIRM</name>